<evidence type="ECO:0000259" key="1">
    <source>
        <dbReference type="PROSITE" id="PS51819"/>
    </source>
</evidence>
<dbReference type="OrthoDB" id="9812467at2"/>
<name>A0A2T6AX41_9RHOB</name>
<dbReference type="Proteomes" id="UP000244069">
    <property type="component" value="Unassembled WGS sequence"/>
</dbReference>
<dbReference type="InterPro" id="IPR025870">
    <property type="entry name" value="Glyoxalase-like_dom"/>
</dbReference>
<sequence length="272" mass="29759">MMNFDHAVVNVLGEMDSVAESYRRLGFQLTPRGHHTLGSINHLAVFGETYVELLGYAEGEREKRAELWEHPPGLTGIAFRAGDAAALHRQMAEKGVPIEPFKDFSRPVEIDGTRYEAAFRTFQIDRAELANGRLFFCQHNTPELIWRPEYMDHPNGVSEITEAIVACDAPAALADLVTAAEGLARRGDDSVDAGTTVVRFLPRAAVAEDFGPVPDDKAGHMRMVALGLRCRSLDALRALLDGNAVPYEPATGSVVTVSPTEAHGLYLRFSEA</sequence>
<feature type="domain" description="VOC" evidence="1">
    <location>
        <begin position="3"/>
        <end position="132"/>
    </location>
</feature>
<dbReference type="RefSeq" id="WP_107975805.1">
    <property type="nucleotide sequence ID" value="NZ_BMEZ01000011.1"/>
</dbReference>
<dbReference type="AlphaFoldDB" id="A0A2T6AX41"/>
<dbReference type="Pfam" id="PF13468">
    <property type="entry name" value="Glyoxalase_3"/>
    <property type="match status" value="1"/>
</dbReference>
<proteinExistence type="predicted"/>
<comment type="caution">
    <text evidence="2">The sequence shown here is derived from an EMBL/GenBank/DDBJ whole genome shotgun (WGS) entry which is preliminary data.</text>
</comment>
<dbReference type="PROSITE" id="PS51819">
    <property type="entry name" value="VOC"/>
    <property type="match status" value="1"/>
</dbReference>
<accession>A0A2T6AX41</accession>
<dbReference type="PANTHER" id="PTHR40265">
    <property type="entry name" value="BLL2707 PROTEIN"/>
    <property type="match status" value="1"/>
</dbReference>
<dbReference type="SUPFAM" id="SSF54593">
    <property type="entry name" value="Glyoxalase/Bleomycin resistance protein/Dihydroxybiphenyl dioxygenase"/>
    <property type="match status" value="1"/>
</dbReference>
<evidence type="ECO:0000313" key="3">
    <source>
        <dbReference type="Proteomes" id="UP000244069"/>
    </source>
</evidence>
<dbReference type="EMBL" id="QBKN01000009">
    <property type="protein sequence ID" value="PTX48366.1"/>
    <property type="molecule type" value="Genomic_DNA"/>
</dbReference>
<keyword evidence="3" id="KW-1185">Reference proteome</keyword>
<dbReference type="InterPro" id="IPR029068">
    <property type="entry name" value="Glyas_Bleomycin-R_OHBP_Dase"/>
</dbReference>
<protein>
    <submittedName>
        <fullName evidence="2">Glyoxalase-like protein</fullName>
    </submittedName>
</protein>
<gene>
    <name evidence="2" type="ORF">C8N44_10956</name>
</gene>
<reference evidence="2 3" key="1">
    <citation type="submission" date="2018-04" db="EMBL/GenBank/DDBJ databases">
        <title>Genomic Encyclopedia of Archaeal and Bacterial Type Strains, Phase II (KMG-II): from individual species to whole genera.</title>
        <authorList>
            <person name="Goeker M."/>
        </authorList>
    </citation>
    <scope>NUCLEOTIDE SEQUENCE [LARGE SCALE GENOMIC DNA]</scope>
    <source>
        <strain evidence="2 3">DSM 29329</strain>
    </source>
</reference>
<dbReference type="Gene3D" id="3.10.180.10">
    <property type="entry name" value="2,3-Dihydroxybiphenyl 1,2-Dioxygenase, domain 1"/>
    <property type="match status" value="1"/>
</dbReference>
<evidence type="ECO:0000313" key="2">
    <source>
        <dbReference type="EMBL" id="PTX48366.1"/>
    </source>
</evidence>
<dbReference type="InterPro" id="IPR037523">
    <property type="entry name" value="VOC_core"/>
</dbReference>
<dbReference type="PANTHER" id="PTHR40265:SF1">
    <property type="entry name" value="GLYOXALASE-LIKE DOMAIN-CONTAINING PROTEIN"/>
    <property type="match status" value="1"/>
</dbReference>
<organism evidence="2 3">
    <name type="scientific">Allosediminivita pacifica</name>
    <dbReference type="NCBI Taxonomy" id="1267769"/>
    <lineage>
        <taxon>Bacteria</taxon>
        <taxon>Pseudomonadati</taxon>
        <taxon>Pseudomonadota</taxon>
        <taxon>Alphaproteobacteria</taxon>
        <taxon>Rhodobacterales</taxon>
        <taxon>Paracoccaceae</taxon>
        <taxon>Allosediminivita</taxon>
    </lineage>
</organism>